<name>A0A5J4UN85_9EUKA</name>
<feature type="chain" id="PRO_5023912002" evidence="2">
    <location>
        <begin position="25"/>
        <end position="330"/>
    </location>
</feature>
<reference evidence="3 4" key="1">
    <citation type="submission" date="2019-03" db="EMBL/GenBank/DDBJ databases">
        <title>Single cell metagenomics reveals metabolic interactions within the superorganism composed of flagellate Streblomastix strix and complex community of Bacteroidetes bacteria on its surface.</title>
        <authorList>
            <person name="Treitli S.C."/>
            <person name="Kolisko M."/>
            <person name="Husnik F."/>
            <person name="Keeling P."/>
            <person name="Hampl V."/>
        </authorList>
    </citation>
    <scope>NUCLEOTIDE SEQUENCE [LARGE SCALE GENOMIC DNA]</scope>
    <source>
        <strain evidence="3">ST1C</strain>
    </source>
</reference>
<evidence type="ECO:0000313" key="3">
    <source>
        <dbReference type="EMBL" id="KAA6371753.1"/>
    </source>
</evidence>
<proteinExistence type="predicted"/>
<comment type="caution">
    <text evidence="3">The sequence shown here is derived from an EMBL/GenBank/DDBJ whole genome shotgun (WGS) entry which is preliminary data.</text>
</comment>
<evidence type="ECO:0000256" key="1">
    <source>
        <dbReference type="SAM" id="MobiDB-lite"/>
    </source>
</evidence>
<dbReference type="Proteomes" id="UP000324800">
    <property type="component" value="Unassembled WGS sequence"/>
</dbReference>
<feature type="signal peptide" evidence="2">
    <location>
        <begin position="1"/>
        <end position="24"/>
    </location>
</feature>
<evidence type="ECO:0000256" key="2">
    <source>
        <dbReference type="SAM" id="SignalP"/>
    </source>
</evidence>
<feature type="non-terminal residue" evidence="3">
    <location>
        <position position="1"/>
    </location>
</feature>
<dbReference type="EMBL" id="SNRW01014182">
    <property type="protein sequence ID" value="KAA6371753.1"/>
    <property type="molecule type" value="Genomic_DNA"/>
</dbReference>
<gene>
    <name evidence="3" type="ORF">EZS28_032721</name>
</gene>
<accession>A0A5J4UN85</accession>
<evidence type="ECO:0000313" key="4">
    <source>
        <dbReference type="Proteomes" id="UP000324800"/>
    </source>
</evidence>
<keyword evidence="2" id="KW-0732">Signal</keyword>
<sequence>KAVALQQIIALIIISGNWEQVALASEIEGKARILLSQSPNDKIKKLSNLIISMIGHREKERIDNSEWETICQSLTELLFYANEKLSTTGKDALIILIEQCEKVISILLKQNFISRSTDELKKIIPVAQQASREVEQELPPHDVIINIMDVVGTFIRVGKERMNKISDLREILEKIESQQEMDEISQKAKQVLEILGEKGNTELMEDEMKQIKLQLIQEQQKVHEAEQARKEEQQKRIEAEQARNEEERRRIEAEQAREEEERRRKQIEDDARRNQQPPVNNVPPNNNQEQRRSPNTWQRIERETNRIINQTGKEIARTPKNIGKFFRKIF</sequence>
<feature type="compositionally biased region" description="Low complexity" evidence="1">
    <location>
        <begin position="274"/>
        <end position="288"/>
    </location>
</feature>
<organism evidence="3 4">
    <name type="scientific">Streblomastix strix</name>
    <dbReference type="NCBI Taxonomy" id="222440"/>
    <lineage>
        <taxon>Eukaryota</taxon>
        <taxon>Metamonada</taxon>
        <taxon>Preaxostyla</taxon>
        <taxon>Oxymonadida</taxon>
        <taxon>Streblomastigidae</taxon>
        <taxon>Streblomastix</taxon>
    </lineage>
</organism>
<feature type="region of interest" description="Disordered" evidence="1">
    <location>
        <begin position="224"/>
        <end position="301"/>
    </location>
</feature>
<protein>
    <submittedName>
        <fullName evidence="3">Uncharacterized protein</fullName>
    </submittedName>
</protein>
<dbReference type="AlphaFoldDB" id="A0A5J4UN85"/>
<feature type="compositionally biased region" description="Basic and acidic residues" evidence="1">
    <location>
        <begin position="224"/>
        <end position="273"/>
    </location>
</feature>